<feature type="transmembrane region" description="Helical" evidence="1">
    <location>
        <begin position="94"/>
        <end position="113"/>
    </location>
</feature>
<keyword evidence="1" id="KW-0812">Transmembrane</keyword>
<organism evidence="2 3">
    <name type="scientific">Parasphingorhabdus litoris</name>
    <dbReference type="NCBI Taxonomy" id="394733"/>
    <lineage>
        <taxon>Bacteria</taxon>
        <taxon>Pseudomonadati</taxon>
        <taxon>Pseudomonadota</taxon>
        <taxon>Alphaproteobacteria</taxon>
        <taxon>Sphingomonadales</taxon>
        <taxon>Sphingomonadaceae</taxon>
        <taxon>Parasphingorhabdus</taxon>
    </lineage>
</organism>
<dbReference type="Proteomes" id="UP001500713">
    <property type="component" value="Unassembled WGS sequence"/>
</dbReference>
<dbReference type="EMBL" id="BAAAEM010000002">
    <property type="protein sequence ID" value="GAA0479089.1"/>
    <property type="molecule type" value="Genomic_DNA"/>
</dbReference>
<protein>
    <submittedName>
        <fullName evidence="2">DUF805 domain-containing protein</fullName>
    </submittedName>
</protein>
<feature type="transmembrane region" description="Helical" evidence="1">
    <location>
        <begin position="64"/>
        <end position="82"/>
    </location>
</feature>
<dbReference type="Pfam" id="PF05656">
    <property type="entry name" value="DUF805"/>
    <property type="match status" value="1"/>
</dbReference>
<reference evidence="2 3" key="1">
    <citation type="journal article" date="2019" name="Int. J. Syst. Evol. Microbiol.">
        <title>The Global Catalogue of Microorganisms (GCM) 10K type strain sequencing project: providing services to taxonomists for standard genome sequencing and annotation.</title>
        <authorList>
            <consortium name="The Broad Institute Genomics Platform"/>
            <consortium name="The Broad Institute Genome Sequencing Center for Infectious Disease"/>
            <person name="Wu L."/>
            <person name="Ma J."/>
        </authorList>
    </citation>
    <scope>NUCLEOTIDE SEQUENCE [LARGE SCALE GENOMIC DNA]</scope>
    <source>
        <strain evidence="2 3">JCM 14162</strain>
    </source>
</reference>
<sequence>MIMIDALKYGFANYFNFSGKTGRSTFWYWILATVLISILLQITDFFIVAPGLGVPTEGVGASQPLTWLYSLVILIPTIAMGIRRLRDAGKPGWLILLGLIPLVGTLVLIYFFVQPSEGSE</sequence>
<keyword evidence="3" id="KW-1185">Reference proteome</keyword>
<accession>A0ABN1AKV0</accession>
<comment type="caution">
    <text evidence="2">The sequence shown here is derived from an EMBL/GenBank/DDBJ whole genome shotgun (WGS) entry which is preliminary data.</text>
</comment>
<proteinExistence type="predicted"/>
<dbReference type="InterPro" id="IPR008523">
    <property type="entry name" value="DUF805"/>
</dbReference>
<keyword evidence="1" id="KW-1133">Transmembrane helix</keyword>
<feature type="transmembrane region" description="Helical" evidence="1">
    <location>
        <begin position="26"/>
        <end position="52"/>
    </location>
</feature>
<name>A0ABN1AKV0_9SPHN</name>
<evidence type="ECO:0000256" key="1">
    <source>
        <dbReference type="SAM" id="Phobius"/>
    </source>
</evidence>
<dbReference type="PANTHER" id="PTHR34980">
    <property type="entry name" value="INNER MEMBRANE PROTEIN-RELATED-RELATED"/>
    <property type="match status" value="1"/>
</dbReference>
<dbReference type="PANTHER" id="PTHR34980:SF2">
    <property type="entry name" value="INNER MEMBRANE PROTEIN YHAH-RELATED"/>
    <property type="match status" value="1"/>
</dbReference>
<gene>
    <name evidence="2" type="ORF">GCM10009096_21370</name>
</gene>
<evidence type="ECO:0000313" key="2">
    <source>
        <dbReference type="EMBL" id="GAA0479089.1"/>
    </source>
</evidence>
<keyword evidence="1" id="KW-0472">Membrane</keyword>
<evidence type="ECO:0000313" key="3">
    <source>
        <dbReference type="Proteomes" id="UP001500713"/>
    </source>
</evidence>